<dbReference type="EMBL" id="FRFG01000016">
    <property type="protein sequence ID" value="SHO55639.1"/>
    <property type="molecule type" value="Genomic_DNA"/>
</dbReference>
<dbReference type="Proteomes" id="UP000184600">
    <property type="component" value="Unassembled WGS sequence"/>
</dbReference>
<protein>
    <submittedName>
        <fullName evidence="1">Uncharacterized protein</fullName>
    </submittedName>
</protein>
<keyword evidence="2" id="KW-1185">Reference proteome</keyword>
<dbReference type="STRING" id="1117707.VQ7734_01385"/>
<dbReference type="RefSeq" id="WP_073580849.1">
    <property type="nucleotide sequence ID" value="NZ_FRFG01000016.1"/>
</dbReference>
<dbReference type="AlphaFoldDB" id="A0A1M7YSQ2"/>
<organism evidence="1 2">
    <name type="scientific">Vibrio quintilis</name>
    <dbReference type="NCBI Taxonomy" id="1117707"/>
    <lineage>
        <taxon>Bacteria</taxon>
        <taxon>Pseudomonadati</taxon>
        <taxon>Pseudomonadota</taxon>
        <taxon>Gammaproteobacteria</taxon>
        <taxon>Vibrionales</taxon>
        <taxon>Vibrionaceae</taxon>
        <taxon>Vibrio</taxon>
    </lineage>
</organism>
<name>A0A1M7YSQ2_9VIBR</name>
<gene>
    <name evidence="1" type="ORF">VQ7734_01385</name>
</gene>
<sequence length="118" mass="13581">MHLSLNNNELEQWIHQTETGLTSSVRLADGLTLSHQRIENDPVIELLAEQHRFDQTWIIQVLKRRYEYPVYFHACAPLCDLSGNWLLRCALAGENTVAEGTQRLLELAGIDIQILFPR</sequence>
<reference evidence="2" key="1">
    <citation type="submission" date="2016-12" db="EMBL/GenBank/DDBJ databases">
        <authorList>
            <person name="Rodrigo-Torres L."/>
            <person name="Arahal R.D."/>
            <person name="Lucena T."/>
        </authorList>
    </citation>
    <scope>NUCLEOTIDE SEQUENCE [LARGE SCALE GENOMIC DNA]</scope>
</reference>
<dbReference type="OrthoDB" id="9959372at2"/>
<proteinExistence type="predicted"/>
<evidence type="ECO:0000313" key="2">
    <source>
        <dbReference type="Proteomes" id="UP000184600"/>
    </source>
</evidence>
<evidence type="ECO:0000313" key="1">
    <source>
        <dbReference type="EMBL" id="SHO55639.1"/>
    </source>
</evidence>
<accession>A0A1M7YSQ2</accession>